<dbReference type="SUPFAM" id="SSF52172">
    <property type="entry name" value="CheY-like"/>
    <property type="match status" value="1"/>
</dbReference>
<feature type="domain" description="Response regulatory" evidence="5">
    <location>
        <begin position="8"/>
        <end position="127"/>
    </location>
</feature>
<gene>
    <name evidence="6" type="ORF">SAMN06296036_108156</name>
</gene>
<feature type="repeat" description="TPR" evidence="4">
    <location>
        <begin position="203"/>
        <end position="236"/>
    </location>
</feature>
<dbReference type="OrthoDB" id="9802426at2"/>
<dbReference type="PANTHER" id="PTHR44943">
    <property type="entry name" value="CELLULOSE SYNTHASE OPERON PROTEIN C"/>
    <property type="match status" value="1"/>
</dbReference>
<protein>
    <submittedName>
        <fullName evidence="6">Tetratricopeptide repeat-containing protein</fullName>
    </submittedName>
</protein>
<accession>A0A1Y6BTE6</accession>
<dbReference type="Pfam" id="PF13181">
    <property type="entry name" value="TPR_8"/>
    <property type="match status" value="1"/>
</dbReference>
<evidence type="ECO:0000259" key="5">
    <source>
        <dbReference type="PROSITE" id="PS50110"/>
    </source>
</evidence>
<dbReference type="RefSeq" id="WP_132318842.1">
    <property type="nucleotide sequence ID" value="NZ_FWZT01000008.1"/>
</dbReference>
<dbReference type="SMART" id="SM00028">
    <property type="entry name" value="TPR"/>
    <property type="match status" value="4"/>
</dbReference>
<organism evidence="6 7">
    <name type="scientific">Pseudobacteriovorax antillogorgiicola</name>
    <dbReference type="NCBI Taxonomy" id="1513793"/>
    <lineage>
        <taxon>Bacteria</taxon>
        <taxon>Pseudomonadati</taxon>
        <taxon>Bdellovibrionota</taxon>
        <taxon>Oligoflexia</taxon>
        <taxon>Oligoflexales</taxon>
        <taxon>Pseudobacteriovoracaceae</taxon>
        <taxon>Pseudobacteriovorax</taxon>
    </lineage>
</organism>
<evidence type="ECO:0000313" key="7">
    <source>
        <dbReference type="Proteomes" id="UP000192907"/>
    </source>
</evidence>
<dbReference type="GO" id="GO:0000160">
    <property type="term" value="P:phosphorelay signal transduction system"/>
    <property type="evidence" value="ECO:0007669"/>
    <property type="project" value="InterPro"/>
</dbReference>
<keyword evidence="7" id="KW-1185">Reference proteome</keyword>
<evidence type="ECO:0000256" key="1">
    <source>
        <dbReference type="ARBA" id="ARBA00022737"/>
    </source>
</evidence>
<dbReference type="Pfam" id="PF00072">
    <property type="entry name" value="Response_reg"/>
    <property type="match status" value="1"/>
</dbReference>
<evidence type="ECO:0000256" key="4">
    <source>
        <dbReference type="PROSITE-ProRule" id="PRU00339"/>
    </source>
</evidence>
<dbReference type="SMART" id="SM00448">
    <property type="entry name" value="REC"/>
    <property type="match status" value="1"/>
</dbReference>
<evidence type="ECO:0000313" key="6">
    <source>
        <dbReference type="EMBL" id="SMF26524.1"/>
    </source>
</evidence>
<evidence type="ECO:0000256" key="3">
    <source>
        <dbReference type="PROSITE-ProRule" id="PRU00169"/>
    </source>
</evidence>
<dbReference type="PANTHER" id="PTHR44943:SF8">
    <property type="entry name" value="TPR REPEAT-CONTAINING PROTEIN MJ0263"/>
    <property type="match status" value="1"/>
</dbReference>
<proteinExistence type="predicted"/>
<sequence length="393" mass="45269">MQKKFPSKVLFVDDDSSVVTPVANALDKMGVEIFVASDLQTAMYRFNKQFFKIIFIDMNFGELDALSLIQKWRNHEVKEKRTAAFIIMNSAPLKPEQKALMSELKDIEVVQKPLALGPMITQLKKSHGLQIRKDLKEKLKHGIRQDFEKSGDLDQAIQRVKECQKALGDDYFTMLIELYNLKGSYEEGLELLKKMPDKLMDPLQKFNLMGEFSLKIGKFEESKQFYEKADKIAPGNIDRITNMVDVYLALKEPESAIEKQKDIIECNPENPDIKFELFKKLEDASFADEAADFCRESTMPKEVIKYFNNKGVMMVKTEAIKNAIAEYERALNYYPNNKDNYLIHFNIALAYLKLRDPQQVSVAIDHLKSSMEINPQFEKAKSVFERVQRASAA</sequence>
<name>A0A1Y6BTE6_9BACT</name>
<dbReference type="AlphaFoldDB" id="A0A1Y6BTE6"/>
<dbReference type="EMBL" id="FWZT01000008">
    <property type="protein sequence ID" value="SMF26524.1"/>
    <property type="molecule type" value="Genomic_DNA"/>
</dbReference>
<dbReference type="Gene3D" id="1.25.40.10">
    <property type="entry name" value="Tetratricopeptide repeat domain"/>
    <property type="match status" value="2"/>
</dbReference>
<dbReference type="InterPro" id="IPR019734">
    <property type="entry name" value="TPR_rpt"/>
</dbReference>
<dbReference type="STRING" id="1513793.SAMN06296036_108156"/>
<feature type="repeat" description="TPR" evidence="4">
    <location>
        <begin position="304"/>
        <end position="337"/>
    </location>
</feature>
<keyword evidence="1" id="KW-0677">Repeat</keyword>
<keyword evidence="2 4" id="KW-0802">TPR repeat</keyword>
<dbReference type="InterPro" id="IPR051685">
    <property type="entry name" value="Ycf3/AcsC/BcsC/TPR_MFPF"/>
</dbReference>
<evidence type="ECO:0000256" key="2">
    <source>
        <dbReference type="ARBA" id="ARBA00022803"/>
    </source>
</evidence>
<dbReference type="InterPro" id="IPR011990">
    <property type="entry name" value="TPR-like_helical_dom_sf"/>
</dbReference>
<reference evidence="7" key="1">
    <citation type="submission" date="2017-04" db="EMBL/GenBank/DDBJ databases">
        <authorList>
            <person name="Varghese N."/>
            <person name="Submissions S."/>
        </authorList>
    </citation>
    <scope>NUCLEOTIDE SEQUENCE [LARGE SCALE GENOMIC DNA]</scope>
    <source>
        <strain evidence="7">RKEM611</strain>
    </source>
</reference>
<dbReference type="Proteomes" id="UP000192907">
    <property type="component" value="Unassembled WGS sequence"/>
</dbReference>
<keyword evidence="3" id="KW-0597">Phosphoprotein</keyword>
<feature type="modified residue" description="4-aspartylphosphate" evidence="3">
    <location>
        <position position="57"/>
    </location>
</feature>
<dbReference type="Gene3D" id="3.40.50.2300">
    <property type="match status" value="1"/>
</dbReference>
<dbReference type="PROSITE" id="PS50005">
    <property type="entry name" value="TPR"/>
    <property type="match status" value="2"/>
</dbReference>
<dbReference type="InterPro" id="IPR011006">
    <property type="entry name" value="CheY-like_superfamily"/>
</dbReference>
<dbReference type="InterPro" id="IPR001789">
    <property type="entry name" value="Sig_transdc_resp-reg_receiver"/>
</dbReference>
<dbReference type="SUPFAM" id="SSF48452">
    <property type="entry name" value="TPR-like"/>
    <property type="match status" value="1"/>
</dbReference>
<dbReference type="PROSITE" id="PS50110">
    <property type="entry name" value="RESPONSE_REGULATORY"/>
    <property type="match status" value="1"/>
</dbReference>